<dbReference type="InterPro" id="IPR023346">
    <property type="entry name" value="Lysozyme-like_dom_sf"/>
</dbReference>
<accession>A0AAD7V017</accession>
<dbReference type="EMBL" id="JARTCD010000036">
    <property type="protein sequence ID" value="KAJ8656793.1"/>
    <property type="molecule type" value="Genomic_DNA"/>
</dbReference>
<protein>
    <recommendedName>
        <fullName evidence="4">Chitosanase</fullName>
    </recommendedName>
</protein>
<dbReference type="Proteomes" id="UP001234581">
    <property type="component" value="Unassembled WGS sequence"/>
</dbReference>
<dbReference type="CDD" id="cd00978">
    <property type="entry name" value="chitosanase_GH46"/>
    <property type="match status" value="1"/>
</dbReference>
<evidence type="ECO:0008006" key="4">
    <source>
        <dbReference type="Google" id="ProtNLM"/>
    </source>
</evidence>
<comment type="caution">
    <text evidence="2">The sequence shown here is derived from an EMBL/GenBank/DDBJ whole genome shotgun (WGS) entry which is preliminary data.</text>
</comment>
<dbReference type="RefSeq" id="XP_058341706.1">
    <property type="nucleotide sequence ID" value="XM_058487406.1"/>
</dbReference>
<evidence type="ECO:0000256" key="1">
    <source>
        <dbReference type="SAM" id="SignalP"/>
    </source>
</evidence>
<dbReference type="SUPFAM" id="SSF53955">
    <property type="entry name" value="Lysozyme-like"/>
    <property type="match status" value="1"/>
</dbReference>
<dbReference type="Gene3D" id="1.20.141.10">
    <property type="entry name" value="Chitosanase, subunit A, domain 1"/>
    <property type="match status" value="1"/>
</dbReference>
<feature type="chain" id="PRO_5042077785" description="Chitosanase" evidence="1">
    <location>
        <begin position="21"/>
        <end position="332"/>
    </location>
</feature>
<dbReference type="AlphaFoldDB" id="A0AAD7V017"/>
<dbReference type="GO" id="GO:0005975">
    <property type="term" value="P:carbohydrate metabolic process"/>
    <property type="evidence" value="ECO:0007669"/>
    <property type="project" value="InterPro"/>
</dbReference>
<reference evidence="2 3" key="1">
    <citation type="submission" date="2023-03" db="EMBL/GenBank/DDBJ databases">
        <title>Genome sequence of Lichtheimia ornata CBS 291.66.</title>
        <authorList>
            <person name="Mohabir J.T."/>
            <person name="Shea T.P."/>
            <person name="Kurbessoian T."/>
            <person name="Berby B."/>
            <person name="Fontaine J."/>
            <person name="Livny J."/>
            <person name="Gnirke A."/>
            <person name="Stajich J.E."/>
            <person name="Cuomo C.A."/>
        </authorList>
    </citation>
    <scope>NUCLEOTIDE SEQUENCE [LARGE SCALE GENOMIC DNA]</scope>
    <source>
        <strain evidence="2">CBS 291.66</strain>
    </source>
</reference>
<proteinExistence type="predicted"/>
<keyword evidence="3" id="KW-1185">Reference proteome</keyword>
<dbReference type="InterPro" id="IPR023099">
    <property type="entry name" value="Glyco_hydro_46_N"/>
</dbReference>
<evidence type="ECO:0000313" key="2">
    <source>
        <dbReference type="EMBL" id="KAJ8656793.1"/>
    </source>
</evidence>
<sequence>MYIILFNLLIVAASTTTCFALPKKRAFDGCLEASFAPTPDTCAKFEFQDQPRGICVELGRGSTAFADIDGFPDVGSVDSKVTHVASMVTNVFEYGTKAFSYAECANIGDMRGFTCGYIGFTTGTNDASQVVKTYTEEKPGNELAGFLSRLNDLDALDTCDLGERASTSGLEQFCDAWRREACLDNHFAKVQADWAYEHYVVPSARIAASVGVHSPLGQLVFYDAIIQHGYQFTEPHINVLRLLELTGPRQQDESEQQYLTRFLTTRRQMQCCYPDGVWPASATRTIDLQSLVDQFDALQNLDRPLVLNRFGQTVDPNEPAVPNSNSCSGVVA</sequence>
<dbReference type="GO" id="GO:0005576">
    <property type="term" value="C:extracellular region"/>
    <property type="evidence" value="ECO:0007669"/>
    <property type="project" value="InterPro"/>
</dbReference>
<dbReference type="InterPro" id="IPR000400">
    <property type="entry name" value="Glyco_hydro_46"/>
</dbReference>
<dbReference type="Pfam" id="PF01374">
    <property type="entry name" value="Glyco_hydro_46"/>
    <property type="match status" value="1"/>
</dbReference>
<organism evidence="2 3">
    <name type="scientific">Lichtheimia ornata</name>
    <dbReference type="NCBI Taxonomy" id="688661"/>
    <lineage>
        <taxon>Eukaryota</taxon>
        <taxon>Fungi</taxon>
        <taxon>Fungi incertae sedis</taxon>
        <taxon>Mucoromycota</taxon>
        <taxon>Mucoromycotina</taxon>
        <taxon>Mucoromycetes</taxon>
        <taxon>Mucorales</taxon>
        <taxon>Lichtheimiaceae</taxon>
        <taxon>Lichtheimia</taxon>
    </lineage>
</organism>
<dbReference type="Gene3D" id="3.30.386.10">
    <property type="entry name" value="Chitosanase, subunit A, domain 2"/>
    <property type="match status" value="1"/>
</dbReference>
<dbReference type="GeneID" id="83214798"/>
<dbReference type="GO" id="GO:0016977">
    <property type="term" value="F:chitosanase activity"/>
    <property type="evidence" value="ECO:0007669"/>
    <property type="project" value="InterPro"/>
</dbReference>
<gene>
    <name evidence="2" type="ORF">O0I10_007389</name>
</gene>
<feature type="signal peptide" evidence="1">
    <location>
        <begin position="1"/>
        <end position="20"/>
    </location>
</feature>
<name>A0AAD7V017_9FUNG</name>
<keyword evidence="1" id="KW-0732">Signal</keyword>
<evidence type="ECO:0000313" key="3">
    <source>
        <dbReference type="Proteomes" id="UP001234581"/>
    </source>
</evidence>